<evidence type="ECO:0000313" key="2">
    <source>
        <dbReference type="EMBL" id="OUD14424.1"/>
    </source>
</evidence>
<feature type="transmembrane region" description="Helical" evidence="1">
    <location>
        <begin position="127"/>
        <end position="148"/>
    </location>
</feature>
<feature type="transmembrane region" description="Helical" evidence="1">
    <location>
        <begin position="67"/>
        <end position="89"/>
    </location>
</feature>
<keyword evidence="3" id="KW-1185">Reference proteome</keyword>
<dbReference type="AlphaFoldDB" id="A0A251X9E8"/>
<keyword evidence="1" id="KW-0812">Transmembrane</keyword>
<accession>A0A251X9E8</accession>
<sequence length="262" mass="29473">MFELPKTPQNMLVLFGLGIRLFQASFKVVLPTILMVALLSILPSLFIENLFSSDQQLQAEAIASLMSMFPLQLALLLWLYAALFVQIVAFIRGHHLATREALSYVMPKLLVLYLACWIYAIGVALGLMVIILGVLLMVSMVFFMPFVLFENARIFNSLWHSHQLVWGYWWHSAGVLFVPMLAMFVGGLSLAGMGESLAYSLNASPEFALQMAQIIYNVISSFLTPFMVSIMVVLFHDLKLRRTGRSSLLSSHDDEGQHYFLA</sequence>
<feature type="transmembrane region" description="Helical" evidence="1">
    <location>
        <begin position="28"/>
        <end position="47"/>
    </location>
</feature>
<evidence type="ECO:0000256" key="1">
    <source>
        <dbReference type="SAM" id="Phobius"/>
    </source>
</evidence>
<proteinExistence type="predicted"/>
<evidence type="ECO:0000313" key="3">
    <source>
        <dbReference type="Proteomes" id="UP000194798"/>
    </source>
</evidence>
<reference evidence="2 3" key="1">
    <citation type="submission" date="2016-12" db="EMBL/GenBank/DDBJ databases">
        <title>Thioflexothrix psekupsii D3 genome sequencing and assembly.</title>
        <authorList>
            <person name="Fomenkov A."/>
            <person name="Vincze T."/>
            <person name="Grabovich M."/>
            <person name="Anton B.P."/>
            <person name="Dubinina G."/>
            <person name="Orlova M."/>
            <person name="Belousova E."/>
            <person name="Roberts R.J."/>
        </authorList>
    </citation>
    <scope>NUCLEOTIDE SEQUENCE [LARGE SCALE GENOMIC DNA]</scope>
    <source>
        <strain evidence="2">D3</strain>
    </source>
</reference>
<comment type="caution">
    <text evidence="2">The sequence shown here is derived from an EMBL/GenBank/DDBJ whole genome shotgun (WGS) entry which is preliminary data.</text>
</comment>
<protein>
    <recommendedName>
        <fullName evidence="4">Glycerophosphoryl diester phosphodiesterase membrane domain-containing protein</fullName>
    </recommendedName>
</protein>
<feature type="transmembrane region" description="Helical" evidence="1">
    <location>
        <begin position="168"/>
        <end position="194"/>
    </location>
</feature>
<keyword evidence="1" id="KW-0472">Membrane</keyword>
<keyword evidence="1" id="KW-1133">Transmembrane helix</keyword>
<dbReference type="Proteomes" id="UP000194798">
    <property type="component" value="Unassembled WGS sequence"/>
</dbReference>
<name>A0A251X9E8_9GAMM</name>
<organism evidence="2 3">
    <name type="scientific">Thioflexithrix psekupsensis</name>
    <dbReference type="NCBI Taxonomy" id="1570016"/>
    <lineage>
        <taxon>Bacteria</taxon>
        <taxon>Pseudomonadati</taxon>
        <taxon>Pseudomonadota</taxon>
        <taxon>Gammaproteobacteria</taxon>
        <taxon>Thiotrichales</taxon>
        <taxon>Thioflexithrix</taxon>
    </lineage>
</organism>
<gene>
    <name evidence="2" type="ORF">TPSD3_08935</name>
</gene>
<evidence type="ECO:0008006" key="4">
    <source>
        <dbReference type="Google" id="ProtNLM"/>
    </source>
</evidence>
<dbReference type="EMBL" id="MSLT01000012">
    <property type="protein sequence ID" value="OUD14424.1"/>
    <property type="molecule type" value="Genomic_DNA"/>
</dbReference>
<dbReference type="RefSeq" id="WP_086488204.1">
    <property type="nucleotide sequence ID" value="NZ_MSLT01000012.1"/>
</dbReference>
<dbReference type="OrthoDB" id="5574458at2"/>
<feature type="transmembrane region" description="Helical" evidence="1">
    <location>
        <begin position="101"/>
        <end position="121"/>
    </location>
</feature>
<feature type="transmembrane region" description="Helical" evidence="1">
    <location>
        <begin position="214"/>
        <end position="235"/>
    </location>
</feature>